<evidence type="ECO:0000313" key="1">
    <source>
        <dbReference type="EMBL" id="RKH54929.1"/>
    </source>
</evidence>
<organism evidence="1 2">
    <name type="scientific">Corallococcus aberystwythensis</name>
    <dbReference type="NCBI Taxonomy" id="2316722"/>
    <lineage>
        <taxon>Bacteria</taxon>
        <taxon>Pseudomonadati</taxon>
        <taxon>Myxococcota</taxon>
        <taxon>Myxococcia</taxon>
        <taxon>Myxococcales</taxon>
        <taxon>Cystobacterineae</taxon>
        <taxon>Myxococcaceae</taxon>
        <taxon>Corallococcus</taxon>
    </lineage>
</organism>
<keyword evidence="2" id="KW-1185">Reference proteome</keyword>
<accession>A0A3A8PFZ4</accession>
<comment type="caution">
    <text evidence="1">The sequence shown here is derived from an EMBL/GenBank/DDBJ whole genome shotgun (WGS) entry which is preliminary data.</text>
</comment>
<dbReference type="SUPFAM" id="SSF69279">
    <property type="entry name" value="Phage tail proteins"/>
    <property type="match status" value="1"/>
</dbReference>
<sequence length="386" mass="40925">MVGSIVPSPAPAALTAALRRAEITLSDSGPSGFQLQFQVTRDPGPLQVDTLVRSTFVPFHRVVLVATLNSAQHPVMDGLITRVELQPGQPPQPDTLVVTGEDVSVAMDLHEKSLPYPSMNDSVIAGFILAQYLQYGLIPSISVNLMSPVVLPLEWTTQQSGMTDRAFLNMLASRNGYVFQVLPGPEPLTNTAYFGPPRNAGLATQLTSFGFGGGMGPAQRALTLNELPASNVRSLSFSYDALAATTVAGLVQDTLITDADIPVGALAPLRSPPMASSSAFVTQVPHIRLSLLDPQGMDPLTAMLVAQGMVDRSSDQVLTATGELDVLRYGSILSVAGMVGVRGAGHAHDGLYYVKQVTHQITPDSYTQNFTLTREGWGSTVSTVSP</sequence>
<dbReference type="AlphaFoldDB" id="A0A3A8PFZ4"/>
<gene>
    <name evidence="1" type="ORF">D7W81_37350</name>
</gene>
<protein>
    <recommendedName>
        <fullName evidence="3">Phage late control D family protein</fullName>
    </recommendedName>
</protein>
<dbReference type="Proteomes" id="UP000267003">
    <property type="component" value="Unassembled WGS sequence"/>
</dbReference>
<reference evidence="2" key="1">
    <citation type="submission" date="2018-09" db="EMBL/GenBank/DDBJ databases">
        <authorList>
            <person name="Livingstone P.G."/>
            <person name="Whitworth D.E."/>
        </authorList>
    </citation>
    <scope>NUCLEOTIDE SEQUENCE [LARGE SCALE GENOMIC DNA]</scope>
    <source>
        <strain evidence="2">AB050A</strain>
    </source>
</reference>
<evidence type="ECO:0000313" key="2">
    <source>
        <dbReference type="Proteomes" id="UP000267003"/>
    </source>
</evidence>
<proteinExistence type="predicted"/>
<name>A0A3A8PFZ4_9BACT</name>
<dbReference type="EMBL" id="RAWK01000358">
    <property type="protein sequence ID" value="RKH54929.1"/>
    <property type="molecule type" value="Genomic_DNA"/>
</dbReference>
<evidence type="ECO:0008006" key="3">
    <source>
        <dbReference type="Google" id="ProtNLM"/>
    </source>
</evidence>